<accession>A0A914I2N5</accession>
<organism evidence="2 3">
    <name type="scientific">Globodera rostochiensis</name>
    <name type="common">Golden nematode worm</name>
    <name type="synonym">Heterodera rostochiensis</name>
    <dbReference type="NCBI Taxonomy" id="31243"/>
    <lineage>
        <taxon>Eukaryota</taxon>
        <taxon>Metazoa</taxon>
        <taxon>Ecdysozoa</taxon>
        <taxon>Nematoda</taxon>
        <taxon>Chromadorea</taxon>
        <taxon>Rhabditida</taxon>
        <taxon>Tylenchina</taxon>
        <taxon>Tylenchomorpha</taxon>
        <taxon>Tylenchoidea</taxon>
        <taxon>Heteroderidae</taxon>
        <taxon>Heteroderinae</taxon>
        <taxon>Globodera</taxon>
    </lineage>
</organism>
<dbReference type="AlphaFoldDB" id="A0A914I2N5"/>
<evidence type="ECO:0000313" key="4">
    <source>
        <dbReference type="WBParaSite" id="Gr19_v10_g6059.t1"/>
    </source>
</evidence>
<proteinExistence type="predicted"/>
<name>A0A914I2N5_GLORO</name>
<reference evidence="3 4" key="1">
    <citation type="submission" date="2022-11" db="UniProtKB">
        <authorList>
            <consortium name="WormBaseParasite"/>
        </authorList>
    </citation>
    <scope>IDENTIFICATION</scope>
</reference>
<feature type="signal peptide" evidence="1">
    <location>
        <begin position="1"/>
        <end position="16"/>
    </location>
</feature>
<protein>
    <submittedName>
        <fullName evidence="3 4">Uncharacterized protein</fullName>
    </submittedName>
</protein>
<keyword evidence="1" id="KW-0732">Signal</keyword>
<dbReference type="Proteomes" id="UP000887572">
    <property type="component" value="Unplaced"/>
</dbReference>
<evidence type="ECO:0000256" key="1">
    <source>
        <dbReference type="SAM" id="SignalP"/>
    </source>
</evidence>
<sequence length="98" mass="11271">MHSVAICIILLTNVTLETFGCSDGEKAREYQKRYMDSIMHKQFIDKCYEPDTREKCKAAKFTNIEGTKQITCYWNEEEQRCMLLSFKPVPAPAAVNAV</sequence>
<keyword evidence="2" id="KW-1185">Reference proteome</keyword>
<dbReference type="WBParaSite" id="Gr19_v10_g6059.t1">
    <property type="protein sequence ID" value="Gr19_v10_g6059.t1"/>
    <property type="gene ID" value="Gr19_v10_g6059"/>
</dbReference>
<feature type="chain" id="PRO_5038275820" evidence="1">
    <location>
        <begin position="17"/>
        <end position="98"/>
    </location>
</feature>
<evidence type="ECO:0000313" key="2">
    <source>
        <dbReference type="Proteomes" id="UP000887572"/>
    </source>
</evidence>
<dbReference type="WBParaSite" id="Gr19_v10_g6057.t1">
    <property type="protein sequence ID" value="Gr19_v10_g6057.t1"/>
    <property type="gene ID" value="Gr19_v10_g6057"/>
</dbReference>
<evidence type="ECO:0000313" key="3">
    <source>
        <dbReference type="WBParaSite" id="Gr19_v10_g6057.t1"/>
    </source>
</evidence>